<evidence type="ECO:0000313" key="10">
    <source>
        <dbReference type="EMBL" id="RII41122.1"/>
    </source>
</evidence>
<dbReference type="InterPro" id="IPR011006">
    <property type="entry name" value="CheY-like_superfamily"/>
</dbReference>
<dbReference type="PROSITE" id="PS50110">
    <property type="entry name" value="RESPONSE_REGULATORY"/>
    <property type="match status" value="1"/>
</dbReference>
<dbReference type="GO" id="GO:0032993">
    <property type="term" value="C:protein-DNA complex"/>
    <property type="evidence" value="ECO:0007669"/>
    <property type="project" value="TreeGrafter"/>
</dbReference>
<keyword evidence="3" id="KW-0805">Transcription regulation</keyword>
<dbReference type="InterPro" id="IPR001867">
    <property type="entry name" value="OmpR/PhoB-type_DNA-bd"/>
</dbReference>
<dbReference type="AlphaFoldDB" id="A0A399JAR8"/>
<sequence length="243" mass="26481">MSRPGHRASVLLVDDDEAVRETVGAYLSRAGFAVSTAADGAQGLLAVQTQRPDVVVTDVLMPVMDGRELVRRLRERGDWVPVILLTQVGEAAERSAALDEGADDYLNKPFDPQELASRIRALARRTAATRGAPADVLVAGPRASGAVRLERIGRRVFLGEREVALTPKAFALLEYLLGYPEELHSRERLLERVWGFEIAVSTRAVDPRVAELGRVLEDDPAEPTLLKTVPGGGYRVVAEVRRG</sequence>
<dbReference type="Pfam" id="PF00486">
    <property type="entry name" value="Trans_reg_C"/>
    <property type="match status" value="1"/>
</dbReference>
<dbReference type="PROSITE" id="PS51755">
    <property type="entry name" value="OMPR_PHOB"/>
    <property type="match status" value="1"/>
</dbReference>
<dbReference type="GO" id="GO:0000156">
    <property type="term" value="F:phosphorelay response regulator activity"/>
    <property type="evidence" value="ECO:0007669"/>
    <property type="project" value="TreeGrafter"/>
</dbReference>
<comment type="caution">
    <text evidence="10">The sequence shown here is derived from an EMBL/GenBank/DDBJ whole genome shotgun (WGS) entry which is preliminary data.</text>
</comment>
<dbReference type="Gene3D" id="3.40.50.2300">
    <property type="match status" value="1"/>
</dbReference>
<keyword evidence="11" id="KW-1185">Reference proteome</keyword>
<dbReference type="Gene3D" id="1.10.10.10">
    <property type="entry name" value="Winged helix-like DNA-binding domain superfamily/Winged helix DNA-binding domain"/>
    <property type="match status" value="1"/>
</dbReference>
<organism evidence="10 11">
    <name type="scientific">Galactobacter valiniphilus</name>
    <dbReference type="NCBI Taxonomy" id="2676122"/>
    <lineage>
        <taxon>Bacteria</taxon>
        <taxon>Bacillati</taxon>
        <taxon>Actinomycetota</taxon>
        <taxon>Actinomycetes</taxon>
        <taxon>Micrococcales</taxon>
        <taxon>Micrococcaceae</taxon>
        <taxon>Galactobacter</taxon>
    </lineage>
</organism>
<evidence type="ECO:0000256" key="6">
    <source>
        <dbReference type="PROSITE-ProRule" id="PRU00169"/>
    </source>
</evidence>
<keyword evidence="1 6" id="KW-0597">Phosphoprotein</keyword>
<evidence type="ECO:0000259" key="8">
    <source>
        <dbReference type="PROSITE" id="PS50110"/>
    </source>
</evidence>
<feature type="domain" description="Response regulatory" evidence="8">
    <location>
        <begin position="9"/>
        <end position="123"/>
    </location>
</feature>
<feature type="domain" description="OmpR/PhoB-type" evidence="9">
    <location>
        <begin position="134"/>
        <end position="238"/>
    </location>
</feature>
<dbReference type="GO" id="GO:0000976">
    <property type="term" value="F:transcription cis-regulatory region binding"/>
    <property type="evidence" value="ECO:0007669"/>
    <property type="project" value="TreeGrafter"/>
</dbReference>
<evidence type="ECO:0000256" key="2">
    <source>
        <dbReference type="ARBA" id="ARBA00023012"/>
    </source>
</evidence>
<dbReference type="GO" id="GO:0005829">
    <property type="term" value="C:cytosol"/>
    <property type="evidence" value="ECO:0007669"/>
    <property type="project" value="TreeGrafter"/>
</dbReference>
<dbReference type="PANTHER" id="PTHR48111">
    <property type="entry name" value="REGULATOR OF RPOS"/>
    <property type="match status" value="1"/>
</dbReference>
<protein>
    <submittedName>
        <fullName evidence="10">DNA-binding response regulator</fullName>
    </submittedName>
</protein>
<accession>A0A399JAR8</accession>
<dbReference type="InterPro" id="IPR036388">
    <property type="entry name" value="WH-like_DNA-bd_sf"/>
</dbReference>
<dbReference type="SUPFAM" id="SSF52172">
    <property type="entry name" value="CheY-like"/>
    <property type="match status" value="1"/>
</dbReference>
<dbReference type="GO" id="GO:0006355">
    <property type="term" value="P:regulation of DNA-templated transcription"/>
    <property type="evidence" value="ECO:0007669"/>
    <property type="project" value="InterPro"/>
</dbReference>
<dbReference type="Pfam" id="PF00072">
    <property type="entry name" value="Response_reg"/>
    <property type="match status" value="1"/>
</dbReference>
<dbReference type="SUPFAM" id="SSF46894">
    <property type="entry name" value="C-terminal effector domain of the bipartite response regulators"/>
    <property type="match status" value="1"/>
</dbReference>
<evidence type="ECO:0000313" key="11">
    <source>
        <dbReference type="Proteomes" id="UP000265419"/>
    </source>
</evidence>
<feature type="modified residue" description="4-aspartylphosphate" evidence="6">
    <location>
        <position position="58"/>
    </location>
</feature>
<dbReference type="EMBL" id="QQXK01000036">
    <property type="protein sequence ID" value="RII41122.1"/>
    <property type="molecule type" value="Genomic_DNA"/>
</dbReference>
<feature type="DNA-binding region" description="OmpR/PhoB-type" evidence="7">
    <location>
        <begin position="134"/>
        <end position="238"/>
    </location>
</feature>
<gene>
    <name evidence="10" type="ORF">DWB68_14310</name>
</gene>
<dbReference type="PANTHER" id="PTHR48111:SF1">
    <property type="entry name" value="TWO-COMPONENT RESPONSE REGULATOR ORR33"/>
    <property type="match status" value="1"/>
</dbReference>
<dbReference type="InterPro" id="IPR016032">
    <property type="entry name" value="Sig_transdc_resp-reg_C-effctor"/>
</dbReference>
<keyword evidence="5" id="KW-0804">Transcription</keyword>
<dbReference type="InterPro" id="IPR039420">
    <property type="entry name" value="WalR-like"/>
</dbReference>
<evidence type="ECO:0000259" key="9">
    <source>
        <dbReference type="PROSITE" id="PS51755"/>
    </source>
</evidence>
<evidence type="ECO:0000256" key="3">
    <source>
        <dbReference type="ARBA" id="ARBA00023015"/>
    </source>
</evidence>
<dbReference type="CDD" id="cd00383">
    <property type="entry name" value="trans_reg_C"/>
    <property type="match status" value="1"/>
</dbReference>
<proteinExistence type="predicted"/>
<evidence type="ECO:0000256" key="4">
    <source>
        <dbReference type="ARBA" id="ARBA00023125"/>
    </source>
</evidence>
<reference evidence="10 11" key="1">
    <citation type="submission" date="2018-07" db="EMBL/GenBank/DDBJ databases">
        <title>Arthrobacter sp. nov., isolated from raw cow's milk with high bacterial count.</title>
        <authorList>
            <person name="Hahne J."/>
            <person name="Isele D."/>
            <person name="Lipski A."/>
        </authorList>
    </citation>
    <scope>NUCLEOTIDE SEQUENCE [LARGE SCALE GENOMIC DNA]</scope>
    <source>
        <strain evidence="10 11">JZ R-35</strain>
    </source>
</reference>
<dbReference type="SMART" id="SM00862">
    <property type="entry name" value="Trans_reg_C"/>
    <property type="match status" value="1"/>
</dbReference>
<dbReference type="RefSeq" id="WP_119425796.1">
    <property type="nucleotide sequence ID" value="NZ_QQXK01000036.1"/>
</dbReference>
<dbReference type="SMART" id="SM00448">
    <property type="entry name" value="REC"/>
    <property type="match status" value="1"/>
</dbReference>
<evidence type="ECO:0000256" key="5">
    <source>
        <dbReference type="ARBA" id="ARBA00023163"/>
    </source>
</evidence>
<dbReference type="Proteomes" id="UP000265419">
    <property type="component" value="Unassembled WGS sequence"/>
</dbReference>
<keyword evidence="2" id="KW-0902">Two-component regulatory system</keyword>
<evidence type="ECO:0000256" key="1">
    <source>
        <dbReference type="ARBA" id="ARBA00022553"/>
    </source>
</evidence>
<name>A0A399JAR8_9MICC</name>
<dbReference type="InterPro" id="IPR001789">
    <property type="entry name" value="Sig_transdc_resp-reg_receiver"/>
</dbReference>
<keyword evidence="4 7" id="KW-0238">DNA-binding</keyword>
<evidence type="ECO:0000256" key="7">
    <source>
        <dbReference type="PROSITE-ProRule" id="PRU01091"/>
    </source>
</evidence>